<dbReference type="PANTHER" id="PTHR33169">
    <property type="entry name" value="PADR-FAMILY TRANSCRIPTIONAL REGULATOR"/>
    <property type="match status" value="1"/>
</dbReference>
<name>A0AAC9HRA8_9PSEU</name>
<feature type="coiled-coil region" evidence="1">
    <location>
        <begin position="114"/>
        <end position="141"/>
    </location>
</feature>
<dbReference type="InterPro" id="IPR036388">
    <property type="entry name" value="WH-like_DNA-bd_sf"/>
</dbReference>
<evidence type="ECO:0000259" key="2">
    <source>
        <dbReference type="Pfam" id="PF03551"/>
    </source>
</evidence>
<reference evidence="4" key="1">
    <citation type="submission" date="2016-03" db="EMBL/GenBank/DDBJ databases">
        <title>Complete genome sequence of the type strain Actinoalloteichus hymeniacidonis DSM 45092.</title>
        <authorList>
            <person name="Schaffert L."/>
            <person name="Albersmeier A."/>
            <person name="Winkler A."/>
            <person name="Kalinowski J."/>
            <person name="Zotchev S."/>
            <person name="Ruckert C."/>
        </authorList>
    </citation>
    <scope>NUCLEOTIDE SEQUENCE [LARGE SCALE GENOMIC DNA]</scope>
    <source>
        <strain evidence="4">HPA177(T) (DSM 45092(T))</strain>
    </source>
</reference>
<feature type="domain" description="Transcription regulator PadR N-terminal" evidence="2">
    <location>
        <begin position="8"/>
        <end position="80"/>
    </location>
</feature>
<accession>A0AAC9HRA8</accession>
<evidence type="ECO:0000313" key="4">
    <source>
        <dbReference type="Proteomes" id="UP000095210"/>
    </source>
</evidence>
<organism evidence="3 4">
    <name type="scientific">Actinoalloteichus hymeniacidonis</name>
    <dbReference type="NCBI Taxonomy" id="340345"/>
    <lineage>
        <taxon>Bacteria</taxon>
        <taxon>Bacillati</taxon>
        <taxon>Actinomycetota</taxon>
        <taxon>Actinomycetes</taxon>
        <taxon>Pseudonocardiales</taxon>
        <taxon>Pseudonocardiaceae</taxon>
        <taxon>Actinoalloteichus</taxon>
    </lineage>
</organism>
<dbReference type="EMBL" id="CP014859">
    <property type="protein sequence ID" value="AOS63893.1"/>
    <property type="molecule type" value="Genomic_DNA"/>
</dbReference>
<dbReference type="InterPro" id="IPR005149">
    <property type="entry name" value="Tscrpt_reg_PadR_N"/>
</dbReference>
<dbReference type="PANTHER" id="PTHR33169:SF14">
    <property type="entry name" value="TRANSCRIPTIONAL REGULATOR RV3488"/>
    <property type="match status" value="1"/>
</dbReference>
<sequence length="187" mass="21298">MSATRLLVLGVVRGLGTAHGYLLHTELASWEAEGWINIKWGSIYHGLRQLAKLGLLEATTHDEWPGRTDYQLTEAGETEFFRLLRDALRRADHRPDVLAAGLALMPALERAELVGLFRERLAALESNAEELRGNLEQRRQLDRHAHLRELTVLRAHTAQGDAEWTRLLLQRLERGDYRLADDEPRPA</sequence>
<keyword evidence="4" id="KW-1185">Reference proteome</keyword>
<dbReference type="InterPro" id="IPR052509">
    <property type="entry name" value="Metal_resp_DNA-bind_regulator"/>
</dbReference>
<dbReference type="SUPFAM" id="SSF46785">
    <property type="entry name" value="Winged helix' DNA-binding domain"/>
    <property type="match status" value="1"/>
</dbReference>
<dbReference type="Pfam" id="PF03551">
    <property type="entry name" value="PadR"/>
    <property type="match status" value="1"/>
</dbReference>
<evidence type="ECO:0000313" key="3">
    <source>
        <dbReference type="EMBL" id="AOS63893.1"/>
    </source>
</evidence>
<evidence type="ECO:0000256" key="1">
    <source>
        <dbReference type="SAM" id="Coils"/>
    </source>
</evidence>
<dbReference type="Gene3D" id="1.10.10.10">
    <property type="entry name" value="Winged helix-like DNA-binding domain superfamily/Winged helix DNA-binding domain"/>
    <property type="match status" value="1"/>
</dbReference>
<protein>
    <submittedName>
        <fullName evidence="3">Transcriptional regulator</fullName>
    </submittedName>
</protein>
<dbReference type="InterPro" id="IPR036390">
    <property type="entry name" value="WH_DNA-bd_sf"/>
</dbReference>
<dbReference type="AlphaFoldDB" id="A0AAC9HRA8"/>
<gene>
    <name evidence="3" type="ORF">TL08_15420</name>
</gene>
<dbReference type="KEGG" id="ahm:TL08_15420"/>
<dbReference type="RefSeq" id="WP_069849857.1">
    <property type="nucleotide sequence ID" value="NZ_CP014859.1"/>
</dbReference>
<dbReference type="Proteomes" id="UP000095210">
    <property type="component" value="Chromosome"/>
</dbReference>
<keyword evidence="1" id="KW-0175">Coiled coil</keyword>
<proteinExistence type="predicted"/>